<comment type="caution">
    <text evidence="8">The sequence shown here is derived from an EMBL/GenBank/DDBJ whole genome shotgun (WGS) entry which is preliminary data.</text>
</comment>
<dbReference type="InterPro" id="IPR053934">
    <property type="entry name" value="HTTM_dom"/>
</dbReference>
<feature type="transmembrane region" description="Helical" evidence="6">
    <location>
        <begin position="82"/>
        <end position="102"/>
    </location>
</feature>
<dbReference type="GO" id="GO:0012505">
    <property type="term" value="C:endomembrane system"/>
    <property type="evidence" value="ECO:0007669"/>
    <property type="project" value="UniProtKB-SubCell"/>
</dbReference>
<dbReference type="InterPro" id="IPR052964">
    <property type="entry name" value="Sporulation_signal_mat"/>
</dbReference>
<dbReference type="EMBL" id="WEGJ01000013">
    <property type="protein sequence ID" value="MQY13575.1"/>
    <property type="molecule type" value="Genomic_DNA"/>
</dbReference>
<comment type="subcellular location">
    <subcellularLocation>
        <location evidence="1">Endomembrane system</location>
        <topology evidence="1">Multi-pass membrane protein</topology>
    </subcellularLocation>
</comment>
<name>A0A7K0CJB1_9ACTN</name>
<keyword evidence="2 6" id="KW-0812">Transmembrane</keyword>
<evidence type="ECO:0000313" key="9">
    <source>
        <dbReference type="Proteomes" id="UP000466345"/>
    </source>
</evidence>
<protein>
    <recommendedName>
        <fullName evidence="7">HTTM-like domain-containing protein</fullName>
    </recommendedName>
</protein>
<feature type="region of interest" description="Disordered" evidence="5">
    <location>
        <begin position="309"/>
        <end position="335"/>
    </location>
</feature>
<dbReference type="Pfam" id="PF05090">
    <property type="entry name" value="HTTM"/>
    <property type="match status" value="1"/>
</dbReference>
<evidence type="ECO:0000313" key="8">
    <source>
        <dbReference type="EMBL" id="MQY13575.1"/>
    </source>
</evidence>
<evidence type="ECO:0000256" key="6">
    <source>
        <dbReference type="SAM" id="Phobius"/>
    </source>
</evidence>
<reference evidence="8 9" key="1">
    <citation type="submission" date="2019-10" db="EMBL/GenBank/DDBJ databases">
        <title>Streptomyces smaragdinus sp. nov. and Streptomyces fabii sp. nov., isolated from the gut of fungus growing-termite Macrotermes natalensis.</title>
        <authorList>
            <person name="Schwitalla J."/>
            <person name="Benndorf R."/>
            <person name="Martin K."/>
            <person name="De Beer W."/>
            <person name="Kaster A.-K."/>
            <person name="Vollmers J."/>
            <person name="Poulsen M."/>
            <person name="Beemelmanns C."/>
        </authorList>
    </citation>
    <scope>NUCLEOTIDE SEQUENCE [LARGE SCALE GENOMIC DNA]</scope>
    <source>
        <strain evidence="8 9">RB5</strain>
    </source>
</reference>
<dbReference type="RefSeq" id="WP_153453410.1">
    <property type="nucleotide sequence ID" value="NZ_WEGJ01000013.1"/>
</dbReference>
<evidence type="ECO:0000256" key="2">
    <source>
        <dbReference type="ARBA" id="ARBA00022692"/>
    </source>
</evidence>
<dbReference type="AlphaFoldDB" id="A0A7K0CJB1"/>
<proteinExistence type="predicted"/>
<evidence type="ECO:0000259" key="7">
    <source>
        <dbReference type="SMART" id="SM00752"/>
    </source>
</evidence>
<sequence length="335" mass="36723">MTTDRLTAALDRATNRPYSLYSAAVLRIGTGLLALAYLLRDITAAPRMWGPDAYWTPDMAHRLNELNDWTPFYTVSATDSAVAFWLIYGGAVAASAAFTLGWRTRATSVVFVVLLCAVQFRNTFVNDSGDHVVRLLAIYLAFTACGRVWSLDARRVAAREPADGLRTRLVTLLHNTALLVVAGQVMIAYGCAGMFKVQGPAWQHGTALHYALQLNAFRPWPELSGWVISHPFLLLALAYLTVFAQLGLPFAVFSRHLKYPFLAALVASHAGIAVLMGLPLFSAAMVIGDAVFVPDRVWRALARRLRPDTAKPAVSAPPRPREPEPRSVPEAGRPR</sequence>
<keyword evidence="3 6" id="KW-1133">Transmembrane helix</keyword>
<feature type="transmembrane region" description="Helical" evidence="6">
    <location>
        <begin position="20"/>
        <end position="39"/>
    </location>
</feature>
<evidence type="ECO:0000256" key="4">
    <source>
        <dbReference type="ARBA" id="ARBA00023136"/>
    </source>
</evidence>
<feature type="compositionally biased region" description="Basic and acidic residues" evidence="5">
    <location>
        <begin position="319"/>
        <end position="335"/>
    </location>
</feature>
<feature type="domain" description="HTTM-like" evidence="7">
    <location>
        <begin position="15"/>
        <end position="297"/>
    </location>
</feature>
<keyword evidence="4 6" id="KW-0472">Membrane</keyword>
<dbReference type="InterPro" id="IPR011020">
    <property type="entry name" value="HTTM-like"/>
</dbReference>
<dbReference type="Proteomes" id="UP000466345">
    <property type="component" value="Unassembled WGS sequence"/>
</dbReference>
<dbReference type="SMART" id="SM00752">
    <property type="entry name" value="HTTM"/>
    <property type="match status" value="1"/>
</dbReference>
<gene>
    <name evidence="8" type="ORF">SRB5_37230</name>
</gene>
<feature type="transmembrane region" description="Helical" evidence="6">
    <location>
        <begin position="261"/>
        <end position="287"/>
    </location>
</feature>
<organism evidence="8 9">
    <name type="scientific">Streptomyces smaragdinus</name>
    <dbReference type="NCBI Taxonomy" id="2585196"/>
    <lineage>
        <taxon>Bacteria</taxon>
        <taxon>Bacillati</taxon>
        <taxon>Actinomycetota</taxon>
        <taxon>Actinomycetes</taxon>
        <taxon>Kitasatosporales</taxon>
        <taxon>Streptomycetaceae</taxon>
        <taxon>Streptomyces</taxon>
    </lineage>
</organism>
<dbReference type="OrthoDB" id="128729at2"/>
<dbReference type="PANTHER" id="PTHR39535">
    <property type="entry name" value="SPORULATION-DELAYING PROTEIN SDPB"/>
    <property type="match status" value="1"/>
</dbReference>
<feature type="transmembrane region" description="Helical" evidence="6">
    <location>
        <begin position="131"/>
        <end position="151"/>
    </location>
</feature>
<feature type="transmembrane region" description="Helical" evidence="6">
    <location>
        <begin position="172"/>
        <end position="195"/>
    </location>
</feature>
<evidence type="ECO:0000256" key="3">
    <source>
        <dbReference type="ARBA" id="ARBA00022989"/>
    </source>
</evidence>
<evidence type="ECO:0000256" key="5">
    <source>
        <dbReference type="SAM" id="MobiDB-lite"/>
    </source>
</evidence>
<accession>A0A7K0CJB1</accession>
<keyword evidence="9" id="KW-1185">Reference proteome</keyword>
<feature type="transmembrane region" description="Helical" evidence="6">
    <location>
        <begin position="232"/>
        <end position="254"/>
    </location>
</feature>
<dbReference type="PANTHER" id="PTHR39535:SF2">
    <property type="entry name" value="HTTM DOMAIN-CONTAINING PROTEIN"/>
    <property type="match status" value="1"/>
</dbReference>
<evidence type="ECO:0000256" key="1">
    <source>
        <dbReference type="ARBA" id="ARBA00004127"/>
    </source>
</evidence>